<gene>
    <name evidence="1" type="primary">orf578</name>
</gene>
<dbReference type="EMBL" id="MT471316">
    <property type="protein sequence ID" value="QPL15963.1"/>
    <property type="molecule type" value="Genomic_DNA"/>
</dbReference>
<name>A0A7T0M4N7_9SPIT</name>
<evidence type="ECO:0000313" key="1">
    <source>
        <dbReference type="EMBL" id="QPL15963.1"/>
    </source>
</evidence>
<keyword evidence="1" id="KW-0496">Mitochondrion</keyword>
<geneLocation type="mitochondrion" evidence="1"/>
<sequence length="320" mass="38743">MYNSTLETVFNGGRWLSGRKRQTVNLLGNPRWFESNSSHIYNKYFGLYKDYLSKKLINIEIKKKSWNTLSIYPNNIQYKLNKYNFKVKSSLLPHKNLINYNNFIIKNTIFSTFTKLKIPTTSYLFRRKYLLNLVLSNYTLYKDYYLYNRVPYLKKKITALGVFHSEKTLLLNFLRYRFFPTIHDFNSTKQYLYLSLGMVSWRFKQSKAFRKNKMVFLLLSNFLRKILLYSSIKRYMMVIRKIPIYFKEILNTLTSPTIAPYTHPFFKKKTVEERFYKNPFYFSHILFFNNKPYGSLKLKKRGRLKRKITKKIVSINRITD</sequence>
<dbReference type="AlphaFoldDB" id="A0A7T0M4N7"/>
<reference evidence="1" key="1">
    <citation type="submission" date="2020-05" db="EMBL/GenBank/DDBJ databases">
        <title>Characterization and comparative analysis of mitochondrial genomes of the highly differentiated ciliated protists shed light on the diversity and evolution of the linear molecular architecture.</title>
        <authorList>
            <person name="Zhang T."/>
            <person name="Li C."/>
            <person name="Zhang X."/>
            <person name="Wang C."/>
            <person name="Roger A.J."/>
            <person name="Song W."/>
            <person name="Gao F."/>
        </authorList>
    </citation>
    <scope>NUCLEOTIDE SEQUENCE</scope>
</reference>
<accession>A0A7T0M4N7</accession>
<organism evidence="1">
    <name type="scientific">Strombidium cf. sulcatum</name>
    <dbReference type="NCBI Taxonomy" id="2793073"/>
    <lineage>
        <taxon>Eukaryota</taxon>
        <taxon>Sar</taxon>
        <taxon>Alveolata</taxon>
        <taxon>Ciliophora</taxon>
        <taxon>Intramacronucleata</taxon>
        <taxon>Spirotrichea</taxon>
        <taxon>Oligotrichia</taxon>
        <taxon>Strombidiidae</taxon>
        <taxon>Strombidium</taxon>
    </lineage>
</organism>
<dbReference type="RefSeq" id="YP_010049558.1">
    <property type="nucleotide sequence ID" value="NC_054369.1"/>
</dbReference>
<proteinExistence type="predicted"/>
<protein>
    <submittedName>
        <fullName evidence="1">Uncharacterized protein</fullName>
    </submittedName>
</protein>
<dbReference type="GeneID" id="63661382"/>